<feature type="transmembrane region" description="Helical" evidence="8">
    <location>
        <begin position="24"/>
        <end position="44"/>
    </location>
</feature>
<feature type="transmembrane region" description="Helical" evidence="8">
    <location>
        <begin position="56"/>
        <end position="74"/>
    </location>
</feature>
<accession>A0A2U1TRE5</accession>
<evidence type="ECO:0000256" key="5">
    <source>
        <dbReference type="ARBA" id="ARBA00022692"/>
    </source>
</evidence>
<dbReference type="RefSeq" id="WP_109054560.1">
    <property type="nucleotide sequence ID" value="NZ_QDKJ01000008.1"/>
</dbReference>
<evidence type="ECO:0000256" key="6">
    <source>
        <dbReference type="ARBA" id="ARBA00022989"/>
    </source>
</evidence>
<feature type="transmembrane region" description="Helical" evidence="8">
    <location>
        <begin position="111"/>
        <end position="130"/>
    </location>
</feature>
<keyword evidence="6 8" id="KW-1133">Transmembrane helix</keyword>
<dbReference type="PANTHER" id="PTHR42002:SF2">
    <property type="entry name" value="ANAEROBIC C4-DICARBOXYLATE TRANSPORTER DCUC-RELATED"/>
    <property type="match status" value="1"/>
</dbReference>
<organism evidence="9 10">
    <name type="scientific">Brenneria roseae subsp. americana</name>
    <dbReference type="NCBI Taxonomy" id="1508507"/>
    <lineage>
        <taxon>Bacteria</taxon>
        <taxon>Pseudomonadati</taxon>
        <taxon>Pseudomonadota</taxon>
        <taxon>Gammaproteobacteria</taxon>
        <taxon>Enterobacterales</taxon>
        <taxon>Pectobacteriaceae</taxon>
        <taxon>Brenneria</taxon>
    </lineage>
</organism>
<feature type="transmembrane region" description="Helical" evidence="8">
    <location>
        <begin position="217"/>
        <end position="236"/>
    </location>
</feature>
<comment type="subcellular location">
    <subcellularLocation>
        <location evidence="1">Cell membrane</location>
        <topology evidence="1">Multi-pass membrane protein</topology>
    </subcellularLocation>
</comment>
<dbReference type="AlphaFoldDB" id="A0A2U1TRE5"/>
<dbReference type="OrthoDB" id="1675518at2"/>
<reference evidence="9 10" key="1">
    <citation type="submission" date="2018-04" db="EMBL/GenBank/DDBJ databases">
        <title>Brenneria corticis sp.nov.</title>
        <authorList>
            <person name="Li Y."/>
        </authorList>
    </citation>
    <scope>NUCLEOTIDE SEQUENCE [LARGE SCALE GENOMIC DNA]</scope>
    <source>
        <strain evidence="9 10">LMG 27715</strain>
    </source>
</reference>
<protein>
    <submittedName>
        <fullName evidence="9">C4-dicarboxylate ABC transporter</fullName>
    </submittedName>
</protein>
<evidence type="ECO:0000256" key="3">
    <source>
        <dbReference type="ARBA" id="ARBA00022448"/>
    </source>
</evidence>
<proteinExistence type="inferred from homology"/>
<dbReference type="EMBL" id="QDKJ01000008">
    <property type="protein sequence ID" value="PWC11980.1"/>
    <property type="molecule type" value="Genomic_DNA"/>
</dbReference>
<sequence length="417" mass="43843">MIWVGILIIITTFYFIIKNYETRLVLIISGAVMALLGGNVVSAVNAFVKELTNPGLVPTICTVMGFSYVMDYTGCSKHLVTFMTNLLKKVPLIIIPGAVLATFFLNIAIPSAAGVAAAVGTLLIPTLLAAGVRPAMAGSAVFLGTWGSVMSPGLMFNPQVAEMAGVDVMTVISTFSRQVLVSAVAAALILMVIAYIKKEGVGSSPLDSKDGEIEKNKVNYLFAFIPVVPIVILVLGSKQVQLIPEFTVPQAMILGTALGFIITRQHLKEMTKQFFRGMGDGFCDVVGIIASAAMFIQGMQAIGLVDELLDIMKSSQQLAKFSAAFGPFIIAAISGTGNAAALAFNGAVTPHAPTFGYGIIEMGSMVQIGAALGRTMSPVCPAAIILAKIAGVNPIEISKRNMIPTVIAAFIVLFTLM</sequence>
<dbReference type="InterPro" id="IPR004669">
    <property type="entry name" value="C4_dicarb_anaerob_car"/>
</dbReference>
<evidence type="ECO:0000256" key="8">
    <source>
        <dbReference type="SAM" id="Phobius"/>
    </source>
</evidence>
<keyword evidence="5 8" id="KW-0812">Transmembrane</keyword>
<evidence type="ECO:0000256" key="2">
    <source>
        <dbReference type="ARBA" id="ARBA00005275"/>
    </source>
</evidence>
<feature type="transmembrane region" description="Helical" evidence="8">
    <location>
        <begin position="282"/>
        <end position="305"/>
    </location>
</feature>
<keyword evidence="10" id="KW-1185">Reference proteome</keyword>
<feature type="transmembrane region" description="Helical" evidence="8">
    <location>
        <begin position="175"/>
        <end position="196"/>
    </location>
</feature>
<dbReference type="NCBIfam" id="NF037994">
    <property type="entry name" value="DcuC_1"/>
    <property type="match status" value="1"/>
</dbReference>
<keyword evidence="4" id="KW-1003">Cell membrane</keyword>
<feature type="transmembrane region" description="Helical" evidence="8">
    <location>
        <begin position="325"/>
        <end position="344"/>
    </location>
</feature>
<evidence type="ECO:0000256" key="4">
    <source>
        <dbReference type="ARBA" id="ARBA00022475"/>
    </source>
</evidence>
<dbReference type="Pfam" id="PF03606">
    <property type="entry name" value="DcuC"/>
    <property type="match status" value="1"/>
</dbReference>
<evidence type="ECO:0000313" key="9">
    <source>
        <dbReference type="EMBL" id="PWC11980.1"/>
    </source>
</evidence>
<keyword evidence="7 8" id="KW-0472">Membrane</keyword>
<dbReference type="PANTHER" id="PTHR42002">
    <property type="entry name" value="ANAEROBIC C4-DICARBOXYLATE TRANSPORTER DCUC-RELATED"/>
    <property type="match status" value="1"/>
</dbReference>
<comment type="caution">
    <text evidence="9">The sequence shown here is derived from an EMBL/GenBank/DDBJ whole genome shotgun (WGS) entry which is preliminary data.</text>
</comment>
<evidence type="ECO:0000313" key="10">
    <source>
        <dbReference type="Proteomes" id="UP000245138"/>
    </source>
</evidence>
<keyword evidence="3" id="KW-0813">Transport</keyword>
<dbReference type="InterPro" id="IPR018385">
    <property type="entry name" value="C4_dicarb_anaerob_car-like"/>
</dbReference>
<dbReference type="Proteomes" id="UP000245138">
    <property type="component" value="Unassembled WGS sequence"/>
</dbReference>
<gene>
    <name evidence="9" type="ORF">B4923_11775</name>
</gene>
<evidence type="ECO:0000256" key="7">
    <source>
        <dbReference type="ARBA" id="ARBA00023136"/>
    </source>
</evidence>
<evidence type="ECO:0000256" key="1">
    <source>
        <dbReference type="ARBA" id="ARBA00004651"/>
    </source>
</evidence>
<dbReference type="GO" id="GO:0015556">
    <property type="term" value="F:C4-dicarboxylate transmembrane transporter activity"/>
    <property type="evidence" value="ECO:0007669"/>
    <property type="project" value="InterPro"/>
</dbReference>
<dbReference type="GO" id="GO:0005886">
    <property type="term" value="C:plasma membrane"/>
    <property type="evidence" value="ECO:0007669"/>
    <property type="project" value="UniProtKB-SubCell"/>
</dbReference>
<comment type="similarity">
    <text evidence="2">Belongs to the DcuC/DcuD transporter (TC 2.A.61) family.</text>
</comment>
<feature type="transmembrane region" description="Helical" evidence="8">
    <location>
        <begin position="86"/>
        <end position="105"/>
    </location>
</feature>
<name>A0A2U1TRE5_9GAMM</name>
<feature type="transmembrane region" description="Helical" evidence="8">
    <location>
        <begin position="242"/>
        <end position="262"/>
    </location>
</feature>